<dbReference type="Gene3D" id="3.30.1310.20">
    <property type="entry name" value="PRTase-like"/>
    <property type="match status" value="1"/>
</dbReference>
<dbReference type="AlphaFoldDB" id="A0A8H3WZ85"/>
<keyword evidence="1" id="KW-0808">Transferase</keyword>
<dbReference type="Gene3D" id="3.40.50.2020">
    <property type="match status" value="1"/>
</dbReference>
<evidence type="ECO:0000313" key="1">
    <source>
        <dbReference type="EMBL" id="KAF0386122.1"/>
    </source>
</evidence>
<dbReference type="EMBL" id="WTPW01002336">
    <property type="protein sequence ID" value="KAF0386122.1"/>
    <property type="molecule type" value="Genomic_DNA"/>
</dbReference>
<evidence type="ECO:0000313" key="2">
    <source>
        <dbReference type="Proteomes" id="UP000439903"/>
    </source>
</evidence>
<dbReference type="Proteomes" id="UP000439903">
    <property type="component" value="Unassembled WGS sequence"/>
</dbReference>
<dbReference type="SUPFAM" id="SSF53271">
    <property type="entry name" value="PRTase-like"/>
    <property type="match status" value="1"/>
</dbReference>
<proteinExistence type="predicted"/>
<gene>
    <name evidence="1" type="ORF">F8M41_011403</name>
</gene>
<comment type="caution">
    <text evidence="1">The sequence shown here is derived from an EMBL/GenBank/DDBJ whole genome shotgun (WGS) entry which is preliminary data.</text>
</comment>
<sequence>MLSEQIPSEILRTHTLNNHKYIVSMRTRMRRAGFVSRAEAGKILARLLKYYDNMPNTSVLSINSAPLPLANEIATKLNLPLDLFLIRTLKIDGWTVGAITDRTEEPLLKDQIIRGCNISQETLDQIIRQERFQLDMQRTLFQPPNIPFSTSEDATILLTIDGIQTGQSARAAITLLRQLGFKGKIVLVAGVIGSDAQKMFKRDAVDVIAIKGPQSVGTVASWYENNEELTNEQIKNFLGHNRYSR</sequence>
<dbReference type="InterPro" id="IPR029057">
    <property type="entry name" value="PRTase-like"/>
</dbReference>
<dbReference type="GO" id="GO:0016757">
    <property type="term" value="F:glycosyltransferase activity"/>
    <property type="evidence" value="ECO:0007669"/>
    <property type="project" value="UniProtKB-KW"/>
</dbReference>
<organism evidence="1 2">
    <name type="scientific">Gigaspora margarita</name>
    <dbReference type="NCBI Taxonomy" id="4874"/>
    <lineage>
        <taxon>Eukaryota</taxon>
        <taxon>Fungi</taxon>
        <taxon>Fungi incertae sedis</taxon>
        <taxon>Mucoromycota</taxon>
        <taxon>Glomeromycotina</taxon>
        <taxon>Glomeromycetes</taxon>
        <taxon>Diversisporales</taxon>
        <taxon>Gigasporaceae</taxon>
        <taxon>Gigaspora</taxon>
    </lineage>
</organism>
<accession>A0A8H3WZ85</accession>
<keyword evidence="2" id="KW-1185">Reference proteome</keyword>
<protein>
    <submittedName>
        <fullName evidence="1">Phosphoribosyltransferase</fullName>
    </submittedName>
</protein>
<reference evidence="1 2" key="1">
    <citation type="journal article" date="2019" name="Environ. Microbiol.">
        <title>At the nexus of three kingdoms: the genome of the mycorrhizal fungus Gigaspora margarita provides insights into plant, endobacterial and fungal interactions.</title>
        <authorList>
            <person name="Venice F."/>
            <person name="Ghignone S."/>
            <person name="Salvioli di Fossalunga A."/>
            <person name="Amselem J."/>
            <person name="Novero M."/>
            <person name="Xianan X."/>
            <person name="Sedzielewska Toro K."/>
            <person name="Morin E."/>
            <person name="Lipzen A."/>
            <person name="Grigoriev I.V."/>
            <person name="Henrissat B."/>
            <person name="Martin F.M."/>
            <person name="Bonfante P."/>
        </authorList>
    </citation>
    <scope>NUCLEOTIDE SEQUENCE [LARGE SCALE GENOMIC DNA]</scope>
    <source>
        <strain evidence="1 2">BEG34</strain>
    </source>
</reference>
<keyword evidence="1" id="KW-0328">Glycosyltransferase</keyword>
<dbReference type="OrthoDB" id="5779169at2759"/>
<name>A0A8H3WZ85_GIGMA</name>